<sequence>MVMHRAAWRCQCTRCPAHKRQYQGRCETESDEQTGVRLIAAPLDPGPDPLRHIPTVPVDQLRAWCPPCYDRLITDRRAQYRKEAEWQIRDRAVPLF</sequence>
<gene>
    <name evidence="1" type="ORF">Pro02_76230</name>
</gene>
<comment type="caution">
    <text evidence="1">The sequence shown here is derived from an EMBL/GenBank/DDBJ whole genome shotgun (WGS) entry which is preliminary data.</text>
</comment>
<dbReference type="EMBL" id="BOOI01000116">
    <property type="protein sequence ID" value="GIH89215.1"/>
    <property type="molecule type" value="Genomic_DNA"/>
</dbReference>
<dbReference type="Proteomes" id="UP000655044">
    <property type="component" value="Unassembled WGS sequence"/>
</dbReference>
<protein>
    <submittedName>
        <fullName evidence="1">Uncharacterized protein</fullName>
    </submittedName>
</protein>
<name>A0A8J3SAU2_PLARO</name>
<proteinExistence type="predicted"/>
<accession>A0A8J3SAU2</accession>
<reference evidence="1" key="1">
    <citation type="submission" date="2021-01" db="EMBL/GenBank/DDBJ databases">
        <title>Whole genome shotgun sequence of Planobispora rosea NBRC 15558.</title>
        <authorList>
            <person name="Komaki H."/>
            <person name="Tamura T."/>
        </authorList>
    </citation>
    <scope>NUCLEOTIDE SEQUENCE</scope>
    <source>
        <strain evidence="1">NBRC 15558</strain>
    </source>
</reference>
<keyword evidence="2" id="KW-1185">Reference proteome</keyword>
<dbReference type="AlphaFoldDB" id="A0A8J3SAU2"/>
<evidence type="ECO:0000313" key="1">
    <source>
        <dbReference type="EMBL" id="GIH89215.1"/>
    </source>
</evidence>
<evidence type="ECO:0000313" key="2">
    <source>
        <dbReference type="Proteomes" id="UP000655044"/>
    </source>
</evidence>
<organism evidence="1 2">
    <name type="scientific">Planobispora rosea</name>
    <dbReference type="NCBI Taxonomy" id="35762"/>
    <lineage>
        <taxon>Bacteria</taxon>
        <taxon>Bacillati</taxon>
        <taxon>Actinomycetota</taxon>
        <taxon>Actinomycetes</taxon>
        <taxon>Streptosporangiales</taxon>
        <taxon>Streptosporangiaceae</taxon>
        <taxon>Planobispora</taxon>
    </lineage>
</organism>